<feature type="region of interest" description="Disordered" evidence="4">
    <location>
        <begin position="767"/>
        <end position="961"/>
    </location>
</feature>
<keyword evidence="7" id="KW-1185">Reference proteome</keyword>
<feature type="compositionally biased region" description="Polar residues" evidence="4">
    <location>
        <begin position="767"/>
        <end position="779"/>
    </location>
</feature>
<dbReference type="Gene3D" id="3.30.70.330">
    <property type="match status" value="3"/>
</dbReference>
<feature type="compositionally biased region" description="Low complexity" evidence="4">
    <location>
        <begin position="889"/>
        <end position="904"/>
    </location>
</feature>
<dbReference type="Proteomes" id="UP000294933">
    <property type="component" value="Unassembled WGS sequence"/>
</dbReference>
<dbReference type="PROSITE" id="PS50102">
    <property type="entry name" value="RRM"/>
    <property type="match status" value="2"/>
</dbReference>
<name>A0A4R5XI25_9AGAM</name>
<feature type="domain" description="RRM" evidence="5">
    <location>
        <begin position="332"/>
        <end position="426"/>
    </location>
</feature>
<dbReference type="GO" id="GO:0003729">
    <property type="term" value="F:mRNA binding"/>
    <property type="evidence" value="ECO:0007669"/>
    <property type="project" value="InterPro"/>
</dbReference>
<evidence type="ECO:0000259" key="5">
    <source>
        <dbReference type="PROSITE" id="PS50102"/>
    </source>
</evidence>
<dbReference type="AlphaFoldDB" id="A0A4R5XI25"/>
<feature type="compositionally biased region" description="Low complexity" evidence="4">
    <location>
        <begin position="24"/>
        <end position="36"/>
    </location>
</feature>
<evidence type="ECO:0000256" key="4">
    <source>
        <dbReference type="SAM" id="MobiDB-lite"/>
    </source>
</evidence>
<dbReference type="PANTHER" id="PTHR47640:SF10">
    <property type="entry name" value="TRNA SELENOCYSTEINE 1-ASSOCIATED PROTEIN 1-RELATED"/>
    <property type="match status" value="1"/>
</dbReference>
<evidence type="ECO:0000256" key="3">
    <source>
        <dbReference type="PROSITE-ProRule" id="PRU00176"/>
    </source>
</evidence>
<evidence type="ECO:0000256" key="2">
    <source>
        <dbReference type="ARBA" id="ARBA00022884"/>
    </source>
</evidence>
<proteinExistence type="predicted"/>
<dbReference type="OrthoDB" id="446113at2759"/>
<dbReference type="InterPro" id="IPR012677">
    <property type="entry name" value="Nucleotide-bd_a/b_plait_sf"/>
</dbReference>
<dbReference type="CDD" id="cd12346">
    <property type="entry name" value="RRM3_NGR1_NAM8_like"/>
    <property type="match status" value="1"/>
</dbReference>
<evidence type="ECO:0000313" key="6">
    <source>
        <dbReference type="EMBL" id="TDL29957.1"/>
    </source>
</evidence>
<keyword evidence="1" id="KW-0677">Repeat</keyword>
<sequence length="961" mass="101807">MSRRDTQDPGFQTTFQRAPLMNDSHSYSSASSPFALSDRRPPPHLNDYPTSRYSTQTAELTGMAMMYAQSQYSPTGMYLDAAGQQPHTTSLQDVKTETNRRTSSISLNAARVAPAHSSSFNHHHPPGYPVHGATAASHDLVNTNSVYTPFLPPQDHDLHLQSQYSSVGPVAQQSNSPLQSLSSHITQGTVVPTQHSSATPNTSPSRSTLWWGELEPWMDEEYAKQVCSLMGWDSVTVKIPHGGPDPVTGQQANNPGYCFLTFPTPQQAAQVLAQVNNPPGGTGGPVIMPNSNKPFTLNWASSPTPSPSPTPFPTTATATAGAIGINQPQKEFSIFVGDLAPETSNSDLVAVFRNPVLGLRNDRAPKFIRPFYSCKSAKIMLDPATGVSRGYGFVRFTDEADQQRALIEMHGLYCLSRPMRISPATAKFKSPPGADQGEAAATASLGGTFGGQSSHQANAENGNHAGVSTFNIAPTVAMSGSGSSLGSSSSIPSLSSSSTASSMSSNFQQPESPAPLPSLDVLAQLFAQANIQVDSKNNLNGRSLASITAPLVQSDQKFSVGSEDSWKHQAQARAILGNLMGPNGEQLTSTDPYNTTVFVGGLSPLISEETLRTFFAPFGDIHYVKVPVGKHCGFVQFVRKADAERAIERMQGFPIGGSRIRLSWGRSQYKAAQAAAQAAAAQVQGVPGSTSVQLSQDQAIELLQHFGFSGFTPSGASVVNGDKDHNVPYHTMDNGRVYNPGGTTRFQGAPMDAYSIAASFHRAQTANAMEGSSTRGNPVSSFSPFSPDPSFSAGHNPDRDSTTSITVGEGIHRTSSGLVPRYTNGGGATIQPSRSVGDLSTSSDERLSPTNGTSHMSQGSKESFGAERFGFPLNRSAPPFHLNRALGRSSNTSQSSRPSSTKASPPDPDTEQDPIHDVNGTLASLDLDNTTSPKSLAGMSDSSSSVQFTMTANSNRGSPSV</sequence>
<accession>A0A4R5XI25</accession>
<feature type="compositionally biased region" description="Low complexity" evidence="4">
    <location>
        <begin position="780"/>
        <end position="792"/>
    </location>
</feature>
<feature type="compositionally biased region" description="Polar residues" evidence="4">
    <location>
        <begin position="830"/>
        <end position="861"/>
    </location>
</feature>
<organism evidence="6 7">
    <name type="scientific">Rickenella mellea</name>
    <dbReference type="NCBI Taxonomy" id="50990"/>
    <lineage>
        <taxon>Eukaryota</taxon>
        <taxon>Fungi</taxon>
        <taxon>Dikarya</taxon>
        <taxon>Basidiomycota</taxon>
        <taxon>Agaricomycotina</taxon>
        <taxon>Agaricomycetes</taxon>
        <taxon>Hymenochaetales</taxon>
        <taxon>Rickenellaceae</taxon>
        <taxon>Rickenella</taxon>
    </lineage>
</organism>
<dbReference type="InterPro" id="IPR000504">
    <property type="entry name" value="RRM_dom"/>
</dbReference>
<gene>
    <name evidence="6" type="ORF">BD410DRAFT_47840</name>
</gene>
<feature type="domain" description="RRM" evidence="5">
    <location>
        <begin position="595"/>
        <end position="667"/>
    </location>
</feature>
<dbReference type="Pfam" id="PF00076">
    <property type="entry name" value="RRM_1"/>
    <property type="match status" value="2"/>
</dbReference>
<feature type="compositionally biased region" description="Low complexity" evidence="4">
    <location>
        <begin position="481"/>
        <end position="505"/>
    </location>
</feature>
<dbReference type="VEuPathDB" id="FungiDB:BD410DRAFT_47840"/>
<feature type="compositionally biased region" description="Polar residues" evidence="4">
    <location>
        <begin position="927"/>
        <end position="961"/>
    </location>
</feature>
<dbReference type="EMBL" id="ML170156">
    <property type="protein sequence ID" value="TDL29957.1"/>
    <property type="molecule type" value="Genomic_DNA"/>
</dbReference>
<feature type="region of interest" description="Disordered" evidence="4">
    <location>
        <begin position="481"/>
        <end position="514"/>
    </location>
</feature>
<reference evidence="6 7" key="1">
    <citation type="submission" date="2018-06" db="EMBL/GenBank/DDBJ databases">
        <title>A transcriptomic atlas of mushroom development highlights an independent origin of complex multicellularity.</title>
        <authorList>
            <consortium name="DOE Joint Genome Institute"/>
            <person name="Krizsan K."/>
            <person name="Almasi E."/>
            <person name="Merenyi Z."/>
            <person name="Sahu N."/>
            <person name="Viragh M."/>
            <person name="Koszo T."/>
            <person name="Mondo S."/>
            <person name="Kiss B."/>
            <person name="Balint B."/>
            <person name="Kues U."/>
            <person name="Barry K."/>
            <person name="Hegedus J.C."/>
            <person name="Henrissat B."/>
            <person name="Johnson J."/>
            <person name="Lipzen A."/>
            <person name="Ohm R."/>
            <person name="Nagy I."/>
            <person name="Pangilinan J."/>
            <person name="Yan J."/>
            <person name="Xiong Y."/>
            <person name="Grigoriev I.V."/>
            <person name="Hibbett D.S."/>
            <person name="Nagy L.G."/>
        </authorList>
    </citation>
    <scope>NUCLEOTIDE SEQUENCE [LARGE SCALE GENOMIC DNA]</scope>
    <source>
        <strain evidence="6 7">SZMC22713</strain>
    </source>
</reference>
<evidence type="ECO:0000313" key="7">
    <source>
        <dbReference type="Proteomes" id="UP000294933"/>
    </source>
</evidence>
<dbReference type="PANTHER" id="PTHR47640">
    <property type="entry name" value="TRNA SELENOCYSTEINE 1-ASSOCIATED PROTEIN 1-RELATED-RELATED"/>
    <property type="match status" value="1"/>
</dbReference>
<dbReference type="SUPFAM" id="SSF54928">
    <property type="entry name" value="RNA-binding domain, RBD"/>
    <property type="match status" value="3"/>
</dbReference>
<dbReference type="InterPro" id="IPR050825">
    <property type="entry name" value="RBM42_RBP45_47-like"/>
</dbReference>
<evidence type="ECO:0000256" key="1">
    <source>
        <dbReference type="ARBA" id="ARBA00022737"/>
    </source>
</evidence>
<dbReference type="InterPro" id="IPR035979">
    <property type="entry name" value="RBD_domain_sf"/>
</dbReference>
<keyword evidence="2 3" id="KW-0694">RNA-binding</keyword>
<dbReference type="GO" id="GO:0005829">
    <property type="term" value="C:cytosol"/>
    <property type="evidence" value="ECO:0007669"/>
    <property type="project" value="TreeGrafter"/>
</dbReference>
<feature type="compositionally biased region" description="Polar residues" evidence="4">
    <location>
        <begin position="451"/>
        <end position="465"/>
    </location>
</feature>
<feature type="region of interest" description="Disordered" evidence="4">
    <location>
        <begin position="425"/>
        <end position="465"/>
    </location>
</feature>
<feature type="region of interest" description="Disordered" evidence="4">
    <location>
        <begin position="1"/>
        <end position="51"/>
    </location>
</feature>
<dbReference type="STRING" id="50990.A0A4R5XI25"/>
<dbReference type="SMART" id="SM00360">
    <property type="entry name" value="RRM"/>
    <property type="match status" value="2"/>
</dbReference>
<protein>
    <submittedName>
        <fullName evidence="6">RNA-binding domain-containing protein</fullName>
    </submittedName>
</protein>